<dbReference type="Proteomes" id="UP000032670">
    <property type="component" value="Unassembled WGS sequence"/>
</dbReference>
<dbReference type="GO" id="GO:0016036">
    <property type="term" value="P:cellular response to phosphate starvation"/>
    <property type="evidence" value="ECO:0007669"/>
    <property type="project" value="TreeGrafter"/>
</dbReference>
<evidence type="ECO:0000256" key="1">
    <source>
        <dbReference type="ARBA" id="ARBA00000085"/>
    </source>
</evidence>
<keyword evidence="6" id="KW-0902">Two-component regulatory system</keyword>
<evidence type="ECO:0000313" key="8">
    <source>
        <dbReference type="EMBL" id="GAN67267.1"/>
    </source>
</evidence>
<evidence type="ECO:0000313" key="9">
    <source>
        <dbReference type="Proteomes" id="UP000032670"/>
    </source>
</evidence>
<dbReference type="InterPro" id="IPR004358">
    <property type="entry name" value="Sig_transdc_His_kin-like_C"/>
</dbReference>
<evidence type="ECO:0000256" key="4">
    <source>
        <dbReference type="ARBA" id="ARBA00022679"/>
    </source>
</evidence>
<dbReference type="CDD" id="cd00075">
    <property type="entry name" value="HATPase"/>
    <property type="match status" value="1"/>
</dbReference>
<proteinExistence type="predicted"/>
<dbReference type="InterPro" id="IPR036890">
    <property type="entry name" value="HATPase_C_sf"/>
</dbReference>
<dbReference type="SMART" id="SM00387">
    <property type="entry name" value="HATPase_c"/>
    <property type="match status" value="1"/>
</dbReference>
<dbReference type="GO" id="GO:0005886">
    <property type="term" value="C:plasma membrane"/>
    <property type="evidence" value="ECO:0007669"/>
    <property type="project" value="TreeGrafter"/>
</dbReference>
<dbReference type="InterPro" id="IPR050351">
    <property type="entry name" value="BphY/WalK/GraS-like"/>
</dbReference>
<evidence type="ECO:0000256" key="5">
    <source>
        <dbReference type="ARBA" id="ARBA00022777"/>
    </source>
</evidence>
<dbReference type="EMBL" id="BAMX01000055">
    <property type="protein sequence ID" value="GAN67267.1"/>
    <property type="molecule type" value="Genomic_DNA"/>
</dbReference>
<keyword evidence="9" id="KW-1185">Reference proteome</keyword>
<dbReference type="InterPro" id="IPR003661">
    <property type="entry name" value="HisK_dim/P_dom"/>
</dbReference>
<keyword evidence="5 8" id="KW-0418">Kinase</keyword>
<dbReference type="InterPro" id="IPR036097">
    <property type="entry name" value="HisK_dim/P_sf"/>
</dbReference>
<dbReference type="GO" id="GO:0004721">
    <property type="term" value="F:phosphoprotein phosphatase activity"/>
    <property type="evidence" value="ECO:0007669"/>
    <property type="project" value="TreeGrafter"/>
</dbReference>
<accession>A0A0D6NMF2</accession>
<reference evidence="8 9" key="1">
    <citation type="submission" date="2012-11" db="EMBL/GenBank/DDBJ databases">
        <title>Whole genome sequence of Acetobacter orientalis 21F-2.</title>
        <authorList>
            <person name="Azuma Y."/>
            <person name="Higashiura N."/>
            <person name="Hirakawa H."/>
            <person name="Matsushita K."/>
        </authorList>
    </citation>
    <scope>NUCLEOTIDE SEQUENCE [LARGE SCALE GENOMIC DNA]</scope>
    <source>
        <strain evidence="8 9">21F-2</strain>
    </source>
</reference>
<protein>
    <recommendedName>
        <fullName evidence="2">histidine kinase</fullName>
        <ecNumber evidence="2">2.7.13.3</ecNumber>
    </recommendedName>
</protein>
<evidence type="ECO:0000256" key="3">
    <source>
        <dbReference type="ARBA" id="ARBA00022553"/>
    </source>
</evidence>
<dbReference type="PANTHER" id="PTHR45453:SF1">
    <property type="entry name" value="PHOSPHATE REGULON SENSOR PROTEIN PHOR"/>
    <property type="match status" value="1"/>
</dbReference>
<keyword evidence="4" id="KW-0808">Transferase</keyword>
<dbReference type="CDD" id="cd00082">
    <property type="entry name" value="HisKA"/>
    <property type="match status" value="1"/>
</dbReference>
<dbReference type="PROSITE" id="PS50109">
    <property type="entry name" value="HIS_KIN"/>
    <property type="match status" value="1"/>
</dbReference>
<keyword evidence="3" id="KW-0597">Phosphoprotein</keyword>
<dbReference type="Pfam" id="PF02518">
    <property type="entry name" value="HATPase_c"/>
    <property type="match status" value="1"/>
</dbReference>
<dbReference type="Gene3D" id="1.10.287.130">
    <property type="match status" value="1"/>
</dbReference>
<sequence>MLGGVHTLLPLVGGVLAGGLVGGSITALWARYRLAAQQHTPAAVPALARTPARVRLLMAVEQVVGALPQAVLVLDNDRRLLYASPQAYRDFGENLGSIERHPAFQSAMDKLATRPLTRSTEIEEARIVLDIPLHRVVHGFFQKTAFSKTQFLGENDRLDGGQHQSVLLSFVALHDVTEAEMTERQQADFVAYSSHELRTPLAALMGFIETLQGPAADDPEAQREFLDIMAAQGRRMQRLLDGLLYLSRVQMLEHQRPRGVVKLADLCTRLQNETSILFRQNDAKLVVEPPSHPEICVVGDEDQLLQVLINLVENALKYGGCDTDQTRQDPLMVTVGFHKAEPLGGWPVGPGVVLSVSDNGPGIAARHLPRLTERFYRVPKTSAMVQGSGLGLAIVQHVITRHGGRFVIESTVGTGTDCLIWLPIAQADVVSQN</sequence>
<feature type="domain" description="Histidine kinase" evidence="7">
    <location>
        <begin position="192"/>
        <end position="426"/>
    </location>
</feature>
<organism evidence="8 9">
    <name type="scientific">Acetobacter orientalis</name>
    <dbReference type="NCBI Taxonomy" id="146474"/>
    <lineage>
        <taxon>Bacteria</taxon>
        <taxon>Pseudomonadati</taxon>
        <taxon>Pseudomonadota</taxon>
        <taxon>Alphaproteobacteria</taxon>
        <taxon>Acetobacterales</taxon>
        <taxon>Acetobacteraceae</taxon>
        <taxon>Acetobacter</taxon>
    </lineage>
</organism>
<comment type="caution">
    <text evidence="8">The sequence shown here is derived from an EMBL/GenBank/DDBJ whole genome shotgun (WGS) entry which is preliminary data.</text>
</comment>
<dbReference type="PANTHER" id="PTHR45453">
    <property type="entry name" value="PHOSPHATE REGULON SENSOR PROTEIN PHOR"/>
    <property type="match status" value="1"/>
</dbReference>
<dbReference type="Pfam" id="PF00512">
    <property type="entry name" value="HisKA"/>
    <property type="match status" value="1"/>
</dbReference>
<dbReference type="Gene3D" id="3.30.565.10">
    <property type="entry name" value="Histidine kinase-like ATPase, C-terminal domain"/>
    <property type="match status" value="1"/>
</dbReference>
<dbReference type="STRING" id="1231341.Abor_065_084"/>
<dbReference type="EC" id="2.7.13.3" evidence="2"/>
<dbReference type="SUPFAM" id="SSF47384">
    <property type="entry name" value="Homodimeric domain of signal transducing histidine kinase"/>
    <property type="match status" value="1"/>
</dbReference>
<comment type="catalytic activity">
    <reaction evidence="1">
        <text>ATP + protein L-histidine = ADP + protein N-phospho-L-histidine.</text>
        <dbReference type="EC" id="2.7.13.3"/>
    </reaction>
</comment>
<name>A0A0D6NMF2_9PROT</name>
<dbReference type="InterPro" id="IPR005467">
    <property type="entry name" value="His_kinase_dom"/>
</dbReference>
<dbReference type="RefSeq" id="WP_052946446.1">
    <property type="nucleotide sequence ID" value="NZ_BAMX01000055.1"/>
</dbReference>
<accession>A0A6N3T0M1</accession>
<dbReference type="AlphaFoldDB" id="A0A0D6NMF2"/>
<evidence type="ECO:0000259" key="7">
    <source>
        <dbReference type="PROSITE" id="PS50109"/>
    </source>
</evidence>
<dbReference type="FunFam" id="1.10.287.130:FF:000001">
    <property type="entry name" value="Two-component sensor histidine kinase"/>
    <property type="match status" value="1"/>
</dbReference>
<dbReference type="PRINTS" id="PR00344">
    <property type="entry name" value="BCTRLSENSOR"/>
</dbReference>
<evidence type="ECO:0000256" key="2">
    <source>
        <dbReference type="ARBA" id="ARBA00012438"/>
    </source>
</evidence>
<dbReference type="InterPro" id="IPR003594">
    <property type="entry name" value="HATPase_dom"/>
</dbReference>
<dbReference type="SMART" id="SM00388">
    <property type="entry name" value="HisKA"/>
    <property type="match status" value="1"/>
</dbReference>
<evidence type="ECO:0000256" key="6">
    <source>
        <dbReference type="ARBA" id="ARBA00023012"/>
    </source>
</evidence>
<dbReference type="SUPFAM" id="SSF55874">
    <property type="entry name" value="ATPase domain of HSP90 chaperone/DNA topoisomerase II/histidine kinase"/>
    <property type="match status" value="1"/>
</dbReference>
<dbReference type="GeneID" id="76205408"/>
<gene>
    <name evidence="8" type="ORF">Abor_065_084</name>
</gene>
<dbReference type="GO" id="GO:0000155">
    <property type="term" value="F:phosphorelay sensor kinase activity"/>
    <property type="evidence" value="ECO:0007669"/>
    <property type="project" value="InterPro"/>
</dbReference>